<feature type="compositionally biased region" description="Polar residues" evidence="1">
    <location>
        <begin position="20"/>
        <end position="32"/>
    </location>
</feature>
<accession>A0AAV7HVI0</accession>
<evidence type="ECO:0000256" key="1">
    <source>
        <dbReference type="SAM" id="MobiDB-lite"/>
    </source>
</evidence>
<feature type="region of interest" description="Disordered" evidence="1">
    <location>
        <begin position="1"/>
        <end position="41"/>
    </location>
</feature>
<organism evidence="2 3">
    <name type="scientific">Cotesia glomerata</name>
    <name type="common">Lepidopteran parasitic wasp</name>
    <name type="synonym">Apanteles glomeratus</name>
    <dbReference type="NCBI Taxonomy" id="32391"/>
    <lineage>
        <taxon>Eukaryota</taxon>
        <taxon>Metazoa</taxon>
        <taxon>Ecdysozoa</taxon>
        <taxon>Arthropoda</taxon>
        <taxon>Hexapoda</taxon>
        <taxon>Insecta</taxon>
        <taxon>Pterygota</taxon>
        <taxon>Neoptera</taxon>
        <taxon>Endopterygota</taxon>
        <taxon>Hymenoptera</taxon>
        <taxon>Apocrita</taxon>
        <taxon>Ichneumonoidea</taxon>
        <taxon>Braconidae</taxon>
        <taxon>Microgastrinae</taxon>
        <taxon>Cotesia</taxon>
    </lineage>
</organism>
<feature type="compositionally biased region" description="Basic and acidic residues" evidence="1">
    <location>
        <begin position="1"/>
        <end position="15"/>
    </location>
</feature>
<name>A0AAV7HVI0_COTGL</name>
<comment type="caution">
    <text evidence="2">The sequence shown here is derived from an EMBL/GenBank/DDBJ whole genome shotgun (WGS) entry which is preliminary data.</text>
</comment>
<protein>
    <submittedName>
        <fullName evidence="2">Uncharacterized protein</fullName>
    </submittedName>
</protein>
<evidence type="ECO:0000313" key="2">
    <source>
        <dbReference type="EMBL" id="KAH0539252.1"/>
    </source>
</evidence>
<gene>
    <name evidence="2" type="ORF">KQX54_003067</name>
</gene>
<reference evidence="2 3" key="1">
    <citation type="journal article" date="2021" name="J. Hered.">
        <title>A chromosome-level genome assembly of the parasitoid wasp, Cotesia glomerata (Hymenoptera: Braconidae).</title>
        <authorList>
            <person name="Pinto B.J."/>
            <person name="Weis J.J."/>
            <person name="Gamble T."/>
            <person name="Ode P.J."/>
            <person name="Paul R."/>
            <person name="Zaspel J.M."/>
        </authorList>
    </citation>
    <scope>NUCLEOTIDE SEQUENCE [LARGE SCALE GENOMIC DNA]</scope>
    <source>
        <strain evidence="2">CgM1</strain>
    </source>
</reference>
<keyword evidence="3" id="KW-1185">Reference proteome</keyword>
<dbReference type="Proteomes" id="UP000826195">
    <property type="component" value="Unassembled WGS sequence"/>
</dbReference>
<dbReference type="AlphaFoldDB" id="A0AAV7HVI0"/>
<proteinExistence type="predicted"/>
<sequence length="91" mass="10262">MKSVNDSHVDSRQLHPPDFVQSSTSDSTQDPNRATEADRTDEAYLEREIKLINPPVTCLTVISRGDVSEQSNISLYHPDKLPSRSNIQRII</sequence>
<dbReference type="EMBL" id="JAHXZJ010002609">
    <property type="protein sequence ID" value="KAH0539252.1"/>
    <property type="molecule type" value="Genomic_DNA"/>
</dbReference>
<evidence type="ECO:0000313" key="3">
    <source>
        <dbReference type="Proteomes" id="UP000826195"/>
    </source>
</evidence>